<keyword evidence="5" id="KW-0255">Endonuclease</keyword>
<protein>
    <submittedName>
        <fullName evidence="8">Putative rRNA maturation factor</fullName>
    </submittedName>
</protein>
<dbReference type="GO" id="GO:0004519">
    <property type="term" value="F:endonuclease activity"/>
    <property type="evidence" value="ECO:0007669"/>
    <property type="project" value="UniProtKB-KW"/>
</dbReference>
<evidence type="ECO:0000256" key="2">
    <source>
        <dbReference type="ARBA" id="ARBA00010875"/>
    </source>
</evidence>
<keyword evidence="3" id="KW-0540">Nuclease</keyword>
<gene>
    <name evidence="8" type="ORF">Q604_UNBC00893G0001</name>
</gene>
<evidence type="ECO:0000256" key="4">
    <source>
        <dbReference type="ARBA" id="ARBA00022723"/>
    </source>
</evidence>
<reference evidence="8" key="1">
    <citation type="submission" date="2013-12" db="EMBL/GenBank/DDBJ databases">
        <title>A Varibaculum cambriense genome reconstructed from a premature infant gut community with otherwise low bacterial novelty that shifts toward anaerobic metabolism during the third week of life.</title>
        <authorList>
            <person name="Brown C.T."/>
            <person name="Sharon I."/>
            <person name="Thomas B.C."/>
            <person name="Castelle C.J."/>
            <person name="Morowitz M.J."/>
            <person name="Banfield J.F."/>
        </authorList>
    </citation>
    <scope>NUCLEOTIDE SEQUENCE</scope>
</reference>
<comment type="caution">
    <text evidence="8">The sequence shown here is derived from an EMBL/GenBank/DDBJ whole genome shotgun (WGS) entry which is preliminary data.</text>
</comment>
<evidence type="ECO:0000256" key="5">
    <source>
        <dbReference type="ARBA" id="ARBA00022759"/>
    </source>
</evidence>
<dbReference type="Gene3D" id="3.40.390.30">
    <property type="entry name" value="Metalloproteases ('zincins'), catalytic domain"/>
    <property type="match status" value="1"/>
</dbReference>
<evidence type="ECO:0000256" key="7">
    <source>
        <dbReference type="ARBA" id="ARBA00022833"/>
    </source>
</evidence>
<dbReference type="GO" id="GO:0006364">
    <property type="term" value="P:rRNA processing"/>
    <property type="evidence" value="ECO:0007669"/>
    <property type="project" value="InterPro"/>
</dbReference>
<dbReference type="EMBL" id="AZMM01000893">
    <property type="protein sequence ID" value="ETJ45103.1"/>
    <property type="molecule type" value="Genomic_DNA"/>
</dbReference>
<dbReference type="Pfam" id="PF02130">
    <property type="entry name" value="YbeY"/>
    <property type="match status" value="1"/>
</dbReference>
<dbReference type="AlphaFoldDB" id="W1YR98"/>
<evidence type="ECO:0000256" key="6">
    <source>
        <dbReference type="ARBA" id="ARBA00022801"/>
    </source>
</evidence>
<comment type="similarity">
    <text evidence="2">Belongs to the endoribonuclease YbeY family.</text>
</comment>
<dbReference type="InterPro" id="IPR002036">
    <property type="entry name" value="YbeY"/>
</dbReference>
<sequence length="60" mass="7006">MYIHISYDEGIQEDSNIEAVIRKVCDEVSRVYGLEEDEMSILLCDNAKIHELNKEYRGID</sequence>
<evidence type="ECO:0000313" key="8">
    <source>
        <dbReference type="EMBL" id="ETJ45103.1"/>
    </source>
</evidence>
<keyword evidence="4" id="KW-0479">Metal-binding</keyword>
<dbReference type="GO" id="GO:0004222">
    <property type="term" value="F:metalloendopeptidase activity"/>
    <property type="evidence" value="ECO:0007669"/>
    <property type="project" value="InterPro"/>
</dbReference>
<dbReference type="InterPro" id="IPR023091">
    <property type="entry name" value="MetalPrtase_cat_dom_sf_prd"/>
</dbReference>
<name>W1YR98_9ZZZZ</name>
<evidence type="ECO:0000256" key="3">
    <source>
        <dbReference type="ARBA" id="ARBA00022722"/>
    </source>
</evidence>
<comment type="cofactor">
    <cofactor evidence="1">
        <name>Zn(2+)</name>
        <dbReference type="ChEBI" id="CHEBI:29105"/>
    </cofactor>
</comment>
<dbReference type="SUPFAM" id="SSF55486">
    <property type="entry name" value="Metalloproteases ('zincins'), catalytic domain"/>
    <property type="match status" value="1"/>
</dbReference>
<evidence type="ECO:0000256" key="1">
    <source>
        <dbReference type="ARBA" id="ARBA00001947"/>
    </source>
</evidence>
<accession>W1YR98</accession>
<dbReference type="GO" id="GO:0046872">
    <property type="term" value="F:metal ion binding"/>
    <property type="evidence" value="ECO:0007669"/>
    <property type="project" value="UniProtKB-KW"/>
</dbReference>
<keyword evidence="7" id="KW-0862">Zinc</keyword>
<proteinExistence type="inferred from homology"/>
<organism evidence="8">
    <name type="scientific">human gut metagenome</name>
    <dbReference type="NCBI Taxonomy" id="408170"/>
    <lineage>
        <taxon>unclassified sequences</taxon>
        <taxon>metagenomes</taxon>
        <taxon>organismal metagenomes</taxon>
    </lineage>
</organism>
<keyword evidence="6" id="KW-0378">Hydrolase</keyword>
<feature type="non-terminal residue" evidence="8">
    <location>
        <position position="60"/>
    </location>
</feature>